<evidence type="ECO:0008006" key="3">
    <source>
        <dbReference type="Google" id="ProtNLM"/>
    </source>
</evidence>
<keyword evidence="2" id="KW-1185">Reference proteome</keyword>
<dbReference type="EMBL" id="SJDU01000083">
    <property type="protein sequence ID" value="TKZ35558.1"/>
    <property type="molecule type" value="Genomic_DNA"/>
</dbReference>
<comment type="caution">
    <text evidence="1">The sequence shown here is derived from an EMBL/GenBank/DDBJ whole genome shotgun (WGS) entry which is preliminary data.</text>
</comment>
<evidence type="ECO:0000313" key="1">
    <source>
        <dbReference type="EMBL" id="TKZ35558.1"/>
    </source>
</evidence>
<dbReference type="Proteomes" id="UP000310168">
    <property type="component" value="Unassembled WGS sequence"/>
</dbReference>
<protein>
    <recommendedName>
        <fullName evidence="3">PorT family protein</fullName>
    </recommendedName>
</protein>
<accession>A0ABY2TSY4</accession>
<dbReference type="RefSeq" id="WP_137997952.1">
    <property type="nucleotide sequence ID" value="NZ_SJDU01000083.1"/>
</dbReference>
<reference evidence="1 2" key="1">
    <citation type="journal article" date="2019" name="Anaerobe">
        <title>Brachyspira catarrhinii sp. nov., an anaerobic intestinal spirochaete isolated from vervet monkeys may have been misidentified as Brachyspira aalborgi in previous studies.</title>
        <authorList>
            <person name="Phillips N.D."/>
            <person name="La T."/>
            <person name="Hampson D.J."/>
        </authorList>
    </citation>
    <scope>NUCLEOTIDE SEQUENCE [LARGE SCALE GENOMIC DNA]</scope>
    <source>
        <strain evidence="1 2">Z12</strain>
    </source>
</reference>
<name>A0ABY2TSY4_9SPIR</name>
<organism evidence="1 2">
    <name type="scientific">Brachyspira catarrhinii</name>
    <dbReference type="NCBI Taxonomy" id="2528966"/>
    <lineage>
        <taxon>Bacteria</taxon>
        <taxon>Pseudomonadati</taxon>
        <taxon>Spirochaetota</taxon>
        <taxon>Spirochaetia</taxon>
        <taxon>Brachyspirales</taxon>
        <taxon>Brachyspiraceae</taxon>
        <taxon>Brachyspira</taxon>
    </lineage>
</organism>
<evidence type="ECO:0000313" key="2">
    <source>
        <dbReference type="Proteomes" id="UP000310168"/>
    </source>
</evidence>
<sequence length="230" mass="26068">MNNILKNKLVIISVIFALSFAKLNAANFVIGFMGQFGASAATTEKGKIFNSDFREFENSFSVQPGIFFSYYDTISSAIFLDIGYSKDRYEFRHGESENRIVENFSLNNISIGLLPRINFGFLSLGIGGGIKIPLSMIYSTEGQYRYSDKYKLDFGDVRDALTEIYYPYLKASVDFLIKGKNRFMMTLGVYANYDFPFNLKNDGILDMAISRRNIASFDIGFQIGLYFVSL</sequence>
<gene>
    <name evidence="1" type="ORF">EZH24_04640</name>
</gene>
<proteinExistence type="predicted"/>